<dbReference type="HOGENOM" id="CLU_1651417_0_0_12"/>
<evidence type="ECO:0000313" key="2">
    <source>
        <dbReference type="EMBL" id="EMB24317.1"/>
    </source>
</evidence>
<protein>
    <submittedName>
        <fullName evidence="2">Uncharacterized protein</fullName>
    </submittedName>
</protein>
<proteinExistence type="predicted"/>
<feature type="transmembrane region" description="Helical" evidence="1">
    <location>
        <begin position="37"/>
        <end position="55"/>
    </location>
</feature>
<dbReference type="AlphaFoldDB" id="A0A0F6MRX0"/>
<keyword evidence="1" id="KW-1133">Transmembrane helix</keyword>
<gene>
    <name evidence="2" type="ORF">HMPREF9723_00396</name>
</gene>
<evidence type="ECO:0000256" key="1">
    <source>
        <dbReference type="SAM" id="Phobius"/>
    </source>
</evidence>
<organism evidence="2">
    <name type="scientific">Treponema denticola OTK</name>
    <dbReference type="NCBI Taxonomy" id="999434"/>
    <lineage>
        <taxon>Bacteria</taxon>
        <taxon>Pseudomonadati</taxon>
        <taxon>Spirochaetota</taxon>
        <taxon>Spirochaetia</taxon>
        <taxon>Spirochaetales</taxon>
        <taxon>Treponemataceae</taxon>
        <taxon>Treponema</taxon>
    </lineage>
</organism>
<dbReference type="Proteomes" id="UP000011701">
    <property type="component" value="Chromosome"/>
</dbReference>
<dbReference type="InterPro" id="IPR025059">
    <property type="entry name" value="DUF3997"/>
</dbReference>
<keyword evidence="1" id="KW-0812">Transmembrane</keyword>
<keyword evidence="1" id="KW-0472">Membrane</keyword>
<accession>A0A0F6MRX0</accession>
<sequence>MRVLMSSYFFVIIPMIILILIIVYITRQKKLYRSIKILIYSFLLCFTFLLFFTLFDDGVYELGDGFCYYENLAAVMSDNIDLADIPPKILSYQYDDYFITAKQKPRRYREFTYNYNDNYKYSNGVDSEYYWLILKKKKEVFGPLEYHQFIKLCDRFLVPENLRLN</sequence>
<dbReference type="RefSeq" id="WP_002690616.1">
    <property type="nucleotide sequence ID" value="NZ_CM001797.1"/>
</dbReference>
<feature type="transmembrane region" description="Helical" evidence="1">
    <location>
        <begin position="6"/>
        <end position="25"/>
    </location>
</feature>
<comment type="caution">
    <text evidence="2">The sequence shown here is derived from an EMBL/GenBank/DDBJ whole genome shotgun (WGS) entry which is preliminary data.</text>
</comment>
<dbReference type="EMBL" id="AGDY01000003">
    <property type="protein sequence ID" value="EMB24317.1"/>
    <property type="molecule type" value="Genomic_DNA"/>
</dbReference>
<reference evidence="2" key="1">
    <citation type="submission" date="2012-01" db="EMBL/GenBank/DDBJ databases">
        <title>The Genome Sequence of Treponema denticola OTK.</title>
        <authorList>
            <consortium name="The Broad Institute Genome Sequencing Platform"/>
            <person name="Earl A."/>
            <person name="Ward D."/>
            <person name="Feldgarden M."/>
            <person name="Gevers D."/>
            <person name="Blanton J.M."/>
            <person name="Fenno C.J."/>
            <person name="Baranova O.V."/>
            <person name="Mathney J."/>
            <person name="Dewhirst F.E."/>
            <person name="Izard J."/>
            <person name="Young S.K."/>
            <person name="Zeng Q."/>
            <person name="Gargeya S."/>
            <person name="Fitzgerald M."/>
            <person name="Haas B."/>
            <person name="Abouelleil A."/>
            <person name="Alvarado L."/>
            <person name="Arachchi H.M."/>
            <person name="Berlin A."/>
            <person name="Chapman S.B."/>
            <person name="Gearin G."/>
            <person name="Goldberg J."/>
            <person name="Griggs A."/>
            <person name="Gujja S."/>
            <person name="Hansen M."/>
            <person name="Heiman D."/>
            <person name="Howarth C."/>
            <person name="Larimer J."/>
            <person name="Lui A."/>
            <person name="MacDonald P.J.P."/>
            <person name="McCowen C."/>
            <person name="Montmayeur A."/>
            <person name="Murphy C."/>
            <person name="Neiman D."/>
            <person name="Pearson M."/>
            <person name="Priest M."/>
            <person name="Roberts A."/>
            <person name="Saif S."/>
            <person name="Shea T."/>
            <person name="Sisk P."/>
            <person name="Stolte C."/>
            <person name="Sykes S."/>
            <person name="Wortman J."/>
            <person name="Nusbaum C."/>
            <person name="Birren B."/>
        </authorList>
    </citation>
    <scope>NUCLEOTIDE SEQUENCE [LARGE SCALE GENOMIC DNA]</scope>
    <source>
        <strain evidence="2">OTK</strain>
    </source>
</reference>
<name>A0A0F6MRX0_TREDN</name>
<dbReference type="Pfam" id="PF13162">
    <property type="entry name" value="DUF3997"/>
    <property type="match status" value="1"/>
</dbReference>